<dbReference type="EMBL" id="JOWA01000115">
    <property type="protein sequence ID" value="KEZ40838.1"/>
    <property type="molecule type" value="Genomic_DNA"/>
</dbReference>
<organism evidence="3 4">
    <name type="scientific">Pseudallescheria apiosperma</name>
    <name type="common">Scedosporium apiospermum</name>
    <dbReference type="NCBI Taxonomy" id="563466"/>
    <lineage>
        <taxon>Eukaryota</taxon>
        <taxon>Fungi</taxon>
        <taxon>Dikarya</taxon>
        <taxon>Ascomycota</taxon>
        <taxon>Pezizomycotina</taxon>
        <taxon>Sordariomycetes</taxon>
        <taxon>Hypocreomycetidae</taxon>
        <taxon>Microascales</taxon>
        <taxon>Microascaceae</taxon>
        <taxon>Scedosporium</taxon>
    </lineage>
</organism>
<dbReference type="PANTHER" id="PTHR43708">
    <property type="entry name" value="CONSERVED EXPRESSED OXIDOREDUCTASE (EUROFUNG)"/>
    <property type="match status" value="1"/>
</dbReference>
<feature type="domain" description="Gfo/Idh/MocA-like oxidoreductase N-terminal" evidence="1">
    <location>
        <begin position="5"/>
        <end position="133"/>
    </location>
</feature>
<dbReference type="SUPFAM" id="SSF51735">
    <property type="entry name" value="NAD(P)-binding Rossmann-fold domains"/>
    <property type="match status" value="1"/>
</dbReference>
<dbReference type="HOGENOM" id="CLU_023194_25_2_1"/>
<dbReference type="InterPro" id="IPR055080">
    <property type="entry name" value="Gal80p-like_C"/>
</dbReference>
<evidence type="ECO:0000313" key="3">
    <source>
        <dbReference type="EMBL" id="KEZ40838.1"/>
    </source>
</evidence>
<dbReference type="GO" id="GO:0000166">
    <property type="term" value="F:nucleotide binding"/>
    <property type="evidence" value="ECO:0007669"/>
    <property type="project" value="InterPro"/>
</dbReference>
<comment type="caution">
    <text evidence="3">The sequence shown here is derived from an EMBL/GenBank/DDBJ whole genome shotgun (WGS) entry which is preliminary data.</text>
</comment>
<dbReference type="InterPro" id="IPR036291">
    <property type="entry name" value="NAD(P)-bd_dom_sf"/>
</dbReference>
<dbReference type="Gene3D" id="3.40.50.720">
    <property type="entry name" value="NAD(P)-binding Rossmann-like Domain"/>
    <property type="match status" value="1"/>
</dbReference>
<dbReference type="KEGG" id="sapo:SAPIO_CDS7994"/>
<dbReference type="InterPro" id="IPR000683">
    <property type="entry name" value="Gfo/Idh/MocA-like_OxRdtase_N"/>
</dbReference>
<proteinExistence type="predicted"/>
<dbReference type="InterPro" id="IPR051317">
    <property type="entry name" value="Gfo/Idh/MocA_oxidoreduct"/>
</dbReference>
<evidence type="ECO:0000259" key="2">
    <source>
        <dbReference type="Pfam" id="PF22685"/>
    </source>
</evidence>
<dbReference type="OrthoDB" id="446809at2759"/>
<dbReference type="SUPFAM" id="SSF55347">
    <property type="entry name" value="Glyceraldehyde-3-phosphate dehydrogenase-like, C-terminal domain"/>
    <property type="match status" value="1"/>
</dbReference>
<keyword evidence="4" id="KW-1185">Reference proteome</keyword>
<dbReference type="VEuPathDB" id="FungiDB:SAPIO_CDS7994"/>
<feature type="domain" description="Gal80p-like C-terminal" evidence="2">
    <location>
        <begin position="141"/>
        <end position="293"/>
    </location>
</feature>
<dbReference type="Pfam" id="PF01408">
    <property type="entry name" value="GFO_IDH_MocA"/>
    <property type="match status" value="1"/>
</dbReference>
<dbReference type="PANTHER" id="PTHR43708:SF1">
    <property type="entry name" value="GALACTOSE_LACTOSE METABOLISM REGULATORY PROTEIN GAL80"/>
    <property type="match status" value="1"/>
</dbReference>
<dbReference type="RefSeq" id="XP_016640637.1">
    <property type="nucleotide sequence ID" value="XM_016789733.1"/>
</dbReference>
<dbReference type="Gene3D" id="3.30.360.10">
    <property type="entry name" value="Dihydrodipicolinate Reductase, domain 2"/>
    <property type="match status" value="1"/>
</dbReference>
<dbReference type="OMA" id="HIFDSFQ"/>
<gene>
    <name evidence="3" type="ORF">SAPIO_CDS7994</name>
</gene>
<name>A0A084G0H6_PSEDA</name>
<dbReference type="GeneID" id="27727066"/>
<protein>
    <submittedName>
        <fullName evidence="3">Uncharacterized protein</fullName>
    </submittedName>
</protein>
<accession>A0A084G0H6</accession>
<dbReference type="Pfam" id="PF22685">
    <property type="entry name" value="Gal80p_C-like"/>
    <property type="match status" value="1"/>
</dbReference>
<evidence type="ECO:0000259" key="1">
    <source>
        <dbReference type="Pfam" id="PF01408"/>
    </source>
</evidence>
<sequence>MAPIRVALLGLSNSAATSWAKGAHLPYLLSPRGRAKYEIVALVNSSIESAQKAIKDFNLPPGTKAYGDPQSVAADPDVDLVVCSVRVDKHHQLVRPSIEAGKAVYSEWPLAQDLDHARDLADLAREKGVRTLIGTQGRVAPVVLKIRELLEQGRIGKVLSSEVRAAGGTNDRSILPTFISYFADRSIGGNVVTIGFAHVFDAVLTAIGEVGNLQSVVQLQRPSVPIQDRETKKIVQTIKSDVPDLVIATGTFLPSKTVQDGSTLLFRFRRGQPFPGEEPLVWTINGEKGEIRLVSPGGTAIQANAFTEPIVIKVHDFETDSVERVNWDWADWQKELPEISRNVGGLYEAFADGDGGRYPTFDDALKRHEQVDAILSG</sequence>
<reference evidence="3 4" key="1">
    <citation type="journal article" date="2014" name="Genome Announc.">
        <title>Draft genome sequence of the pathogenic fungus Scedosporium apiospermum.</title>
        <authorList>
            <person name="Vandeputte P."/>
            <person name="Ghamrawi S."/>
            <person name="Rechenmann M."/>
            <person name="Iltis A."/>
            <person name="Giraud S."/>
            <person name="Fleury M."/>
            <person name="Thornton C."/>
            <person name="Delhaes L."/>
            <person name="Meyer W."/>
            <person name="Papon N."/>
            <person name="Bouchara J.P."/>
        </authorList>
    </citation>
    <scope>NUCLEOTIDE SEQUENCE [LARGE SCALE GENOMIC DNA]</scope>
    <source>
        <strain evidence="3 4">IHEM 14462</strain>
    </source>
</reference>
<dbReference type="Proteomes" id="UP000028545">
    <property type="component" value="Unassembled WGS sequence"/>
</dbReference>
<evidence type="ECO:0000313" key="4">
    <source>
        <dbReference type="Proteomes" id="UP000028545"/>
    </source>
</evidence>
<dbReference type="AlphaFoldDB" id="A0A084G0H6"/>